<evidence type="ECO:0000313" key="2">
    <source>
        <dbReference type="EMBL" id="AZG36391.1"/>
    </source>
</evidence>
<name>A0A3N4EZE0_9GAMM</name>
<dbReference type="AlphaFoldDB" id="A0A3N4EZE0"/>
<dbReference type="EMBL" id="RKKB01000001">
    <property type="protein sequence ID" value="RPA34234.1"/>
    <property type="molecule type" value="Genomic_DNA"/>
</dbReference>
<protein>
    <submittedName>
        <fullName evidence="3">DNA endonuclease SmrA</fullName>
    </submittedName>
</protein>
<keyword evidence="3" id="KW-0378">Hydrolase</keyword>
<dbReference type="Gene3D" id="3.30.1370.110">
    <property type="match status" value="1"/>
</dbReference>
<dbReference type="OrthoDB" id="9808881at2"/>
<dbReference type="Proteomes" id="UP000278855">
    <property type="component" value="Unassembled WGS sequence"/>
</dbReference>
<accession>A0A3N4EZE0</accession>
<dbReference type="KEGG" id="spsr:EGC80_16940"/>
<proteinExistence type="predicted"/>
<dbReference type="PROSITE" id="PS50828">
    <property type="entry name" value="SMR"/>
    <property type="match status" value="1"/>
</dbReference>
<feature type="domain" description="Smr" evidence="1">
    <location>
        <begin position="99"/>
        <end position="180"/>
    </location>
</feature>
<dbReference type="GO" id="GO:0004520">
    <property type="term" value="F:DNA endonuclease activity"/>
    <property type="evidence" value="ECO:0007669"/>
    <property type="project" value="TreeGrafter"/>
</dbReference>
<organism evidence="3 5">
    <name type="scientific">Shewanella psychromarinicola</name>
    <dbReference type="NCBI Taxonomy" id="2487742"/>
    <lineage>
        <taxon>Bacteria</taxon>
        <taxon>Pseudomonadati</taxon>
        <taxon>Pseudomonadota</taxon>
        <taxon>Gammaproteobacteria</taxon>
        <taxon>Alteromonadales</taxon>
        <taxon>Shewanellaceae</taxon>
        <taxon>Shewanella</taxon>
    </lineage>
</organism>
<keyword evidence="3" id="KW-0540">Nuclease</keyword>
<dbReference type="PANTHER" id="PTHR35562:SF2">
    <property type="entry name" value="DNA ENDONUCLEASE SMRA-RELATED"/>
    <property type="match status" value="1"/>
</dbReference>
<gene>
    <name evidence="3" type="primary">smrA</name>
    <name evidence="3" type="ORF">EGC77_00560</name>
    <name evidence="2" type="ORF">EGC80_16940</name>
</gene>
<evidence type="ECO:0000313" key="4">
    <source>
        <dbReference type="Proteomes" id="UP000273778"/>
    </source>
</evidence>
<reference evidence="3" key="3">
    <citation type="submission" date="2018-11" db="EMBL/GenBank/DDBJ databases">
        <authorList>
            <person name="Hwang Y.J."/>
            <person name="Hwang C.Y."/>
        </authorList>
    </citation>
    <scope>NUCLEOTIDE SEQUENCE</scope>
    <source>
        <strain evidence="3">R106</strain>
    </source>
</reference>
<dbReference type="Pfam" id="PF01713">
    <property type="entry name" value="Smr"/>
    <property type="match status" value="1"/>
</dbReference>
<dbReference type="PANTHER" id="PTHR35562">
    <property type="entry name" value="DNA ENDONUCLEASE SMRA-RELATED"/>
    <property type="match status" value="1"/>
</dbReference>
<dbReference type="InterPro" id="IPR002625">
    <property type="entry name" value="Smr_dom"/>
</dbReference>
<sequence>MLLSDDPLFLQEMADVTPIKHQHQTQTAQTWPNPLRVTDAQLAKRAAAEQHELLALLPTDPYLFKPLKPDDVVSYKMDGIQDEVFTQLRLGKYRFNTVLDLHQYRLLQARESLLNYVLSAYEHGERNILVIHGKGYKSKPYAALMKSAVCHWLQFIEPVTAYHSATKECGGVGALFVMLKKSQQKRIENGELNRKGRGFR</sequence>
<dbReference type="SUPFAM" id="SSF160443">
    <property type="entry name" value="SMR domain-like"/>
    <property type="match status" value="1"/>
</dbReference>
<evidence type="ECO:0000313" key="3">
    <source>
        <dbReference type="EMBL" id="RPA34234.1"/>
    </source>
</evidence>
<dbReference type="InterPro" id="IPR036063">
    <property type="entry name" value="Smr_dom_sf"/>
</dbReference>
<dbReference type="EMBL" id="CP034073">
    <property type="protein sequence ID" value="AZG36391.1"/>
    <property type="molecule type" value="Genomic_DNA"/>
</dbReference>
<dbReference type="NCBIfam" id="NF033154">
    <property type="entry name" value="endonuc_SmrA"/>
    <property type="match status" value="1"/>
</dbReference>
<reference evidence="5" key="2">
    <citation type="submission" date="2018-11" db="EMBL/GenBank/DDBJ databases">
        <title>Shewanella sp. R106.</title>
        <authorList>
            <person name="Hwang Y.J."/>
            <person name="Hwang C.Y."/>
        </authorList>
    </citation>
    <scope>NUCLEOTIDE SEQUENCE [LARGE SCALE GENOMIC DNA]</scope>
    <source>
        <strain evidence="5">R106</strain>
    </source>
</reference>
<reference evidence="2 4" key="1">
    <citation type="submission" date="2018-11" db="EMBL/GenBank/DDBJ databases">
        <title>Shewanella sp. M2.</title>
        <authorList>
            <person name="Hwang Y.J."/>
            <person name="Hwang C.Y."/>
        </authorList>
    </citation>
    <scope>NUCLEOTIDE SEQUENCE [LARGE SCALE GENOMIC DNA]</scope>
    <source>
        <strain evidence="2 4">M2</strain>
    </source>
</reference>
<keyword evidence="4" id="KW-1185">Reference proteome</keyword>
<dbReference type="RefSeq" id="WP_124011510.1">
    <property type="nucleotide sequence ID" value="NZ_CP034073.1"/>
</dbReference>
<keyword evidence="3" id="KW-0255">Endonuclease</keyword>
<evidence type="ECO:0000313" key="5">
    <source>
        <dbReference type="Proteomes" id="UP000278855"/>
    </source>
</evidence>
<dbReference type="Proteomes" id="UP000273778">
    <property type="component" value="Chromosome"/>
</dbReference>
<dbReference type="InterPro" id="IPR047688">
    <property type="entry name" value="Endonuc_SmrA"/>
</dbReference>
<evidence type="ECO:0000259" key="1">
    <source>
        <dbReference type="PROSITE" id="PS50828"/>
    </source>
</evidence>